<comment type="caution">
    <text evidence="1">The sequence shown here is derived from an EMBL/GenBank/DDBJ whole genome shotgun (WGS) entry which is preliminary data.</text>
</comment>
<reference evidence="2" key="2">
    <citation type="journal article" date="2019" name="MicrobiologyOpen">
        <title>High-quality draft genome sequence of Gaiella occulta isolated from a 150 meter deep mineral water borehole and comparison with the genome sequences of other deep-branching lineages of the phylum Actinobacteria.</title>
        <authorList>
            <person name="Severino R."/>
            <person name="Froufe H.J.C."/>
            <person name="Barroso C."/>
            <person name="Albuquerque L."/>
            <person name="Lobo-da-Cunha A."/>
            <person name="da Costa M.S."/>
            <person name="Egas C."/>
        </authorList>
    </citation>
    <scope>NUCLEOTIDE SEQUENCE [LARGE SCALE GENOMIC DNA]</scope>
    <source>
        <strain evidence="2">F2-233</strain>
    </source>
</reference>
<dbReference type="EMBL" id="QQZY01000003">
    <property type="protein sequence ID" value="RDI74609.1"/>
    <property type="molecule type" value="Genomic_DNA"/>
</dbReference>
<proteinExistence type="predicted"/>
<reference evidence="1 2" key="1">
    <citation type="submission" date="2018-07" db="EMBL/GenBank/DDBJ databases">
        <title>High-quality-draft genome sequence of Gaiella occulta.</title>
        <authorList>
            <person name="Severino R."/>
            <person name="Froufe H.J.C."/>
            <person name="Rainey F.A."/>
            <person name="Barroso C."/>
            <person name="Albuquerque L."/>
            <person name="Lobo-Da-Cunha A."/>
            <person name="Da Costa M.S."/>
            <person name="Egas C."/>
        </authorList>
    </citation>
    <scope>NUCLEOTIDE SEQUENCE [LARGE SCALE GENOMIC DNA]</scope>
    <source>
        <strain evidence="1 2">F2-233</strain>
    </source>
</reference>
<evidence type="ECO:0000313" key="2">
    <source>
        <dbReference type="Proteomes" id="UP000254134"/>
    </source>
</evidence>
<keyword evidence="2" id="KW-1185">Reference proteome</keyword>
<dbReference type="Proteomes" id="UP000254134">
    <property type="component" value="Unassembled WGS sequence"/>
</dbReference>
<dbReference type="RefSeq" id="WP_114795928.1">
    <property type="nucleotide sequence ID" value="NZ_QQZY01000003.1"/>
</dbReference>
<protein>
    <submittedName>
        <fullName evidence="1">Putative secreted protein</fullName>
    </submittedName>
</protein>
<dbReference type="AlphaFoldDB" id="A0A7M2YYN1"/>
<evidence type="ECO:0000313" key="1">
    <source>
        <dbReference type="EMBL" id="RDI74609.1"/>
    </source>
</evidence>
<dbReference type="OrthoDB" id="5420310at2"/>
<name>A0A7M2YYN1_9ACTN</name>
<organism evidence="1 2">
    <name type="scientific">Gaiella occulta</name>
    <dbReference type="NCBI Taxonomy" id="1002870"/>
    <lineage>
        <taxon>Bacteria</taxon>
        <taxon>Bacillati</taxon>
        <taxon>Actinomycetota</taxon>
        <taxon>Thermoleophilia</taxon>
        <taxon>Gaiellales</taxon>
        <taxon>Gaiellaceae</taxon>
        <taxon>Gaiella</taxon>
    </lineage>
</organism>
<gene>
    <name evidence="1" type="ORF">Gocc_1498</name>
</gene>
<sequence length="181" mass="20053">MAHVAFLAHCLLNQNAKTLGGAKTPAMWDPVIDLLVERGWVIRQMPCPELAFGGVRRFWWVREQADTPLFRAHCRRLARTVAATMEPHVSAGDDVVMIGVDSSPTMGVSYQPSSSTWGGEPNIGADDTQFVDGEGIFLEELAAELADRGLPMPRRTGIRHWFPDYDPEEERARLVALLDGP</sequence>
<accession>A0A7M2YYN1</accession>